<gene>
    <name evidence="1" type="ORF">ABVB70_17370</name>
</gene>
<accession>A0ABD5LNW2</accession>
<organism evidence="1 2">
    <name type="scientific">Agrobacterium radiobacter</name>
    <dbReference type="NCBI Taxonomy" id="362"/>
    <lineage>
        <taxon>Bacteria</taxon>
        <taxon>Pseudomonadati</taxon>
        <taxon>Pseudomonadota</taxon>
        <taxon>Alphaproteobacteria</taxon>
        <taxon>Hyphomicrobiales</taxon>
        <taxon>Rhizobiaceae</taxon>
        <taxon>Rhizobium/Agrobacterium group</taxon>
        <taxon>Agrobacterium</taxon>
        <taxon>Agrobacterium tumefaciens complex</taxon>
    </lineage>
</organism>
<name>A0ABD5LNW2_AGRRD</name>
<sequence>MSHPFPILMRRSEVIDMAEAVRRTGRSSKTITKYCRDHGIGRQIGSGVPIEISAPALEMVMHGLWDALELLREGNRSDSRVRRIYDHLGISPFE</sequence>
<dbReference type="RefSeq" id="WP_107675406.1">
    <property type="nucleotide sequence ID" value="NZ_JBETME010000007.1"/>
</dbReference>
<protein>
    <submittedName>
        <fullName evidence="1">Uncharacterized protein</fullName>
    </submittedName>
</protein>
<dbReference type="EMBL" id="JBETME010000007">
    <property type="protein sequence ID" value="MES4992114.1"/>
    <property type="molecule type" value="Genomic_DNA"/>
</dbReference>
<dbReference type="Proteomes" id="UP001438189">
    <property type="component" value="Unassembled WGS sequence"/>
</dbReference>
<dbReference type="AlphaFoldDB" id="A0ABD5LNW2"/>
<evidence type="ECO:0000313" key="2">
    <source>
        <dbReference type="Proteomes" id="UP001438189"/>
    </source>
</evidence>
<reference evidence="1 2" key="1">
    <citation type="submission" date="2024-06" db="EMBL/GenBank/DDBJ databases">
        <title>Genome sequencing of Agrobacterium spp. from tobacco in Serbia.</title>
        <authorList>
            <person name="Ilicic R.J."/>
            <person name="Studholme D.J."/>
            <person name="Jelusic A."/>
            <person name="Barac G."/>
            <person name="Bagi F."/>
            <person name="Popovic Milovanovic T."/>
        </authorList>
    </citation>
    <scope>NUCLEOTIDE SEQUENCE [LARGE SCALE GENOMIC DNA]</scope>
    <source>
        <strain evidence="1 2">DA1</strain>
    </source>
</reference>
<proteinExistence type="predicted"/>
<comment type="caution">
    <text evidence="1">The sequence shown here is derived from an EMBL/GenBank/DDBJ whole genome shotgun (WGS) entry which is preliminary data.</text>
</comment>
<evidence type="ECO:0000313" key="1">
    <source>
        <dbReference type="EMBL" id="MES4992114.1"/>
    </source>
</evidence>